<keyword evidence="5" id="KW-1185">Reference proteome</keyword>
<evidence type="ECO:0000256" key="1">
    <source>
        <dbReference type="ARBA" id="ARBA00022737"/>
    </source>
</evidence>
<dbReference type="Gene3D" id="1.25.40.10">
    <property type="entry name" value="Tetratricopeptide repeat domain"/>
    <property type="match status" value="3"/>
</dbReference>
<gene>
    <name evidence="4" type="ORF">ETF27_04420</name>
</gene>
<dbReference type="InterPro" id="IPR050498">
    <property type="entry name" value="Ycf3"/>
</dbReference>
<evidence type="ECO:0000256" key="3">
    <source>
        <dbReference type="SAM" id="MobiDB-lite"/>
    </source>
</evidence>
<protein>
    <submittedName>
        <fullName evidence="4">Tetratricopeptide repeat protein</fullName>
    </submittedName>
</protein>
<dbReference type="InterPro" id="IPR011990">
    <property type="entry name" value="TPR-like_helical_dom_sf"/>
</dbReference>
<dbReference type="RefSeq" id="WP_147785544.1">
    <property type="nucleotide sequence ID" value="NZ_SDIK01000029.1"/>
</dbReference>
<dbReference type="InterPro" id="IPR019734">
    <property type="entry name" value="TPR_rpt"/>
</dbReference>
<evidence type="ECO:0000313" key="4">
    <source>
        <dbReference type="EMBL" id="TXJ62465.1"/>
    </source>
</evidence>
<dbReference type="AlphaFoldDB" id="A0A5C8GKK1"/>
<dbReference type="EMBL" id="SDIK01000029">
    <property type="protein sequence ID" value="TXJ62465.1"/>
    <property type="molecule type" value="Genomic_DNA"/>
</dbReference>
<name>A0A5C8GKK1_9BACT</name>
<feature type="region of interest" description="Disordered" evidence="3">
    <location>
        <begin position="251"/>
        <end position="275"/>
    </location>
</feature>
<dbReference type="SUPFAM" id="SSF81901">
    <property type="entry name" value="HCP-like"/>
    <property type="match status" value="1"/>
</dbReference>
<keyword evidence="1" id="KW-0677">Repeat</keyword>
<dbReference type="SMART" id="SM00028">
    <property type="entry name" value="TPR"/>
    <property type="match status" value="5"/>
</dbReference>
<comment type="caution">
    <text evidence="4">The sequence shown here is derived from an EMBL/GenBank/DDBJ whole genome shotgun (WGS) entry which is preliminary data.</text>
</comment>
<proteinExistence type="predicted"/>
<evidence type="ECO:0000256" key="2">
    <source>
        <dbReference type="ARBA" id="ARBA00022803"/>
    </source>
</evidence>
<sequence length="275" mass="31417">MNFFQKLFRGTDETKSETKEQNEAKDFEVLKYDGVRALKTGQYDYAERCFKHALDLKDDLEIHDHLSVCYLSSGEFGDAYEELRLLADAQPDNVQILIRMANVAFMMEDYNIMASNCEKALLIDKDNAEVNYLYAQASKGQGDDVNTVALSTKAIALDKRFGDAYLLRGETLLRMEKPDEADEDALWLLQHTDNQEEVLLLKARIEQARNNKAVALEYYHKALESNPFSETAYKERAELYAELGEDDKAAADNEKAEALRRRNEGEVNELGENKD</sequence>
<dbReference type="PANTHER" id="PTHR44858:SF1">
    <property type="entry name" value="UDP-N-ACETYLGLUCOSAMINE--PEPTIDE N-ACETYLGLUCOSAMINYLTRANSFERASE SPINDLY-RELATED"/>
    <property type="match status" value="1"/>
</dbReference>
<organism evidence="4 5">
    <name type="scientific">Prevotella brunnea</name>
    <dbReference type="NCBI Taxonomy" id="2508867"/>
    <lineage>
        <taxon>Bacteria</taxon>
        <taxon>Pseudomonadati</taxon>
        <taxon>Bacteroidota</taxon>
        <taxon>Bacteroidia</taxon>
        <taxon>Bacteroidales</taxon>
        <taxon>Prevotellaceae</taxon>
        <taxon>Prevotella</taxon>
    </lineage>
</organism>
<evidence type="ECO:0000313" key="5">
    <source>
        <dbReference type="Proteomes" id="UP000321612"/>
    </source>
</evidence>
<dbReference type="Proteomes" id="UP000321612">
    <property type="component" value="Unassembled WGS sequence"/>
</dbReference>
<reference evidence="5" key="1">
    <citation type="submission" date="2019-05" db="EMBL/GenBank/DDBJ databases">
        <title>Prevotella brunnea sp. nov., isolated from a wound of a patient.</title>
        <authorList>
            <person name="Buhl M."/>
        </authorList>
    </citation>
    <scope>NUCLEOTIDE SEQUENCE [LARGE SCALE GENOMIC DNA]</scope>
    <source>
        <strain evidence="5">A2672</strain>
    </source>
</reference>
<accession>A0A5C8GKK1</accession>
<keyword evidence="2" id="KW-0802">TPR repeat</keyword>
<dbReference type="PANTHER" id="PTHR44858">
    <property type="entry name" value="TETRATRICOPEPTIDE REPEAT PROTEIN 6"/>
    <property type="match status" value="1"/>
</dbReference>